<comment type="cofactor">
    <cofactor evidence="6">
        <name>Mg(2+)</name>
        <dbReference type="ChEBI" id="CHEBI:18420"/>
    </cofactor>
</comment>
<dbReference type="PANTHER" id="PTHR34276:SF1">
    <property type="entry name" value="MINI-RIBONUCLEASE 3"/>
    <property type="match status" value="1"/>
</dbReference>
<sequence>MHDPVSESTSLQQSGETQQLQQTLEMQQIRQLPVSTLAYIGDAYYELWVRRRLLSFIVAKSGDLHHLTVKLVNATFQAALVRQWQKEDILDLDEEAIFLRGRNGNPGAMAKHADPVDYRLATGLETLVGYLYLSNKLGRLNTLLQPEIDRAILHMKVNKYGNTKLQP</sequence>
<dbReference type="Gene3D" id="1.10.1520.10">
    <property type="entry name" value="Ribonuclease III domain"/>
    <property type="match status" value="1"/>
</dbReference>
<comment type="subunit">
    <text evidence="6">Homodimer.</text>
</comment>
<evidence type="ECO:0000313" key="9">
    <source>
        <dbReference type="Proteomes" id="UP000236394"/>
    </source>
</evidence>
<evidence type="ECO:0000256" key="2">
    <source>
        <dbReference type="ARBA" id="ARBA00022552"/>
    </source>
</evidence>
<comment type="caution">
    <text evidence="8">The sequence shown here is derived from an EMBL/GenBank/DDBJ whole genome shotgun (WGS) entry which is preliminary data.</text>
</comment>
<dbReference type="PANTHER" id="PTHR34276">
    <property type="entry name" value="MINI-RIBONUCLEASE 3"/>
    <property type="match status" value="1"/>
</dbReference>
<dbReference type="InterPro" id="IPR000999">
    <property type="entry name" value="RNase_III_dom"/>
</dbReference>
<keyword evidence="5 6" id="KW-0378">Hydrolase</keyword>
<comment type="function">
    <text evidence="6">Involved in correct processing of both the 5' and 3' ends of 23S rRNA precursor. Processes 30S rRNA precursor transcript even in absence of ribonuclease 3 (Rnc); Rnc processes 30S rRNA into smaller rRNA precursors.</text>
</comment>
<dbReference type="Pfam" id="PF00636">
    <property type="entry name" value="Ribonuclease_3"/>
    <property type="match status" value="1"/>
</dbReference>
<dbReference type="Proteomes" id="UP000236394">
    <property type="component" value="Unassembled WGS sequence"/>
</dbReference>
<keyword evidence="6" id="KW-0699">rRNA-binding</keyword>
<evidence type="ECO:0000313" key="8">
    <source>
        <dbReference type="EMBL" id="PNH19556.1"/>
    </source>
</evidence>
<evidence type="ECO:0000256" key="3">
    <source>
        <dbReference type="ARBA" id="ARBA00022722"/>
    </source>
</evidence>
<evidence type="ECO:0000256" key="5">
    <source>
        <dbReference type="ARBA" id="ARBA00022801"/>
    </source>
</evidence>
<dbReference type="InterPro" id="IPR036389">
    <property type="entry name" value="RNase_III_sf"/>
</dbReference>
<proteinExistence type="inferred from homology"/>
<gene>
    <name evidence="6" type="primary">mrnC</name>
    <name evidence="8" type="ORF">B7R76_01330</name>
</gene>
<keyword evidence="4 6" id="KW-0255">Endonuclease</keyword>
<dbReference type="SUPFAM" id="SSF69065">
    <property type="entry name" value="RNase III domain-like"/>
    <property type="match status" value="1"/>
</dbReference>
<dbReference type="GO" id="GO:0006364">
    <property type="term" value="P:rRNA processing"/>
    <property type="evidence" value="ECO:0007669"/>
    <property type="project" value="UniProtKB-UniRule"/>
</dbReference>
<dbReference type="GO" id="GO:0004525">
    <property type="term" value="F:ribonuclease III activity"/>
    <property type="evidence" value="ECO:0007669"/>
    <property type="project" value="InterPro"/>
</dbReference>
<dbReference type="GO" id="GO:0005737">
    <property type="term" value="C:cytoplasm"/>
    <property type="evidence" value="ECO:0007669"/>
    <property type="project" value="UniProtKB-SubCell"/>
</dbReference>
<evidence type="ECO:0000256" key="4">
    <source>
        <dbReference type="ARBA" id="ARBA00022759"/>
    </source>
</evidence>
<keyword evidence="3 6" id="KW-0540">Nuclease</keyword>
<dbReference type="SMART" id="SM00535">
    <property type="entry name" value="RIBOc"/>
    <property type="match status" value="1"/>
</dbReference>
<dbReference type="RefSeq" id="WP_102892227.1">
    <property type="nucleotide sequence ID" value="NZ_NBZD01000001.1"/>
</dbReference>
<feature type="active site" evidence="6">
    <location>
        <position position="42"/>
    </location>
</feature>
<dbReference type="InterPro" id="IPR008226">
    <property type="entry name" value="Mini3_fam"/>
</dbReference>
<dbReference type="GO" id="GO:0019843">
    <property type="term" value="F:rRNA binding"/>
    <property type="evidence" value="ECO:0007669"/>
    <property type="project" value="UniProtKB-UniRule"/>
</dbReference>
<keyword evidence="2 6" id="KW-0698">rRNA processing</keyword>
<protein>
    <recommendedName>
        <fullName evidence="6">Mini-ribonuclease 3</fullName>
        <shortName evidence="6">Mini-3</shortName>
        <shortName evidence="6">Mini-RNase 3</shortName>
        <ecNumber evidence="6">3.1.26.-</ecNumber>
    </recommendedName>
    <alternativeName>
        <fullName evidence="6">Mini-RNase III</fullName>
        <shortName evidence="6">Mini-III</shortName>
    </alternativeName>
</protein>
<dbReference type="HAMAP" id="MF_01468">
    <property type="entry name" value="RNase_Mini_III"/>
    <property type="match status" value="1"/>
</dbReference>
<accession>A0A2J8B482</accession>
<keyword evidence="6" id="KW-0694">RNA-binding</keyword>
<comment type="subcellular location">
    <subcellularLocation>
        <location evidence="6">Cytoplasm</location>
    </subcellularLocation>
</comment>
<feature type="domain" description="RNase III" evidence="7">
    <location>
        <begin position="22"/>
        <end position="153"/>
    </location>
</feature>
<evidence type="ECO:0000256" key="1">
    <source>
        <dbReference type="ARBA" id="ARBA00022517"/>
    </source>
</evidence>
<evidence type="ECO:0000259" key="7">
    <source>
        <dbReference type="SMART" id="SM00535"/>
    </source>
</evidence>
<name>A0A2J8B482_9FIRM</name>
<reference evidence="9" key="1">
    <citation type="submission" date="2017-04" db="EMBL/GenBank/DDBJ databases">
        <authorList>
            <person name="Bumgarner R.E."/>
            <person name="Fredricks D.N."/>
            <person name="Srinivasan S."/>
        </authorList>
    </citation>
    <scope>NUCLEOTIDE SEQUENCE [LARGE SCALE GENOMIC DNA]</scope>
    <source>
        <strain evidence="9">KA00405</strain>
    </source>
</reference>
<evidence type="ECO:0000256" key="6">
    <source>
        <dbReference type="HAMAP-Rule" id="MF_01468"/>
    </source>
</evidence>
<comment type="similarity">
    <text evidence="6">Belongs to the MrnC RNase family.</text>
</comment>
<keyword evidence="6" id="KW-0963">Cytoplasm</keyword>
<dbReference type="AlphaFoldDB" id="A0A2J8B482"/>
<dbReference type="CDD" id="cd00593">
    <property type="entry name" value="RIBOc"/>
    <property type="match status" value="1"/>
</dbReference>
<organism evidence="8 9">
    <name type="scientific">Mageeibacillus indolicus</name>
    <dbReference type="NCBI Taxonomy" id="884684"/>
    <lineage>
        <taxon>Bacteria</taxon>
        <taxon>Bacillati</taxon>
        <taxon>Bacillota</taxon>
        <taxon>Clostridia</taxon>
        <taxon>Eubacteriales</taxon>
        <taxon>Oscillospiraceae</taxon>
        <taxon>Mageeibacillus</taxon>
    </lineage>
</organism>
<dbReference type="EC" id="3.1.26.-" evidence="6"/>
<keyword evidence="6" id="KW-0460">Magnesium</keyword>
<dbReference type="EMBL" id="NBZD01000001">
    <property type="protein sequence ID" value="PNH19556.1"/>
    <property type="molecule type" value="Genomic_DNA"/>
</dbReference>
<keyword evidence="1 6" id="KW-0690">Ribosome biogenesis</keyword>